<dbReference type="OrthoDB" id="153074at2759"/>
<gene>
    <name evidence="5" type="ORF">AX774_g239</name>
</gene>
<dbReference type="Proteomes" id="UP000188320">
    <property type="component" value="Unassembled WGS sequence"/>
</dbReference>
<evidence type="ECO:0000256" key="2">
    <source>
        <dbReference type="ARBA" id="ARBA00022857"/>
    </source>
</evidence>
<comment type="similarity">
    <text evidence="1 4">Belongs to the short-chain dehydrogenases/reductases (SDR) family.</text>
</comment>
<protein>
    <submittedName>
        <fullName evidence="5">Putative oxidoreductase</fullName>
    </submittedName>
</protein>
<accession>A0A1R1PZ16</accession>
<organism evidence="5 6">
    <name type="scientific">Zancudomyces culisetae</name>
    <name type="common">Gut fungus</name>
    <name type="synonym">Smittium culisetae</name>
    <dbReference type="NCBI Taxonomy" id="1213189"/>
    <lineage>
        <taxon>Eukaryota</taxon>
        <taxon>Fungi</taxon>
        <taxon>Fungi incertae sedis</taxon>
        <taxon>Zoopagomycota</taxon>
        <taxon>Kickxellomycotina</taxon>
        <taxon>Harpellomycetes</taxon>
        <taxon>Harpellales</taxon>
        <taxon>Legeriomycetaceae</taxon>
        <taxon>Zancudomyces</taxon>
    </lineage>
</organism>
<reference evidence="6" key="1">
    <citation type="submission" date="2017-01" db="EMBL/GenBank/DDBJ databases">
        <authorList>
            <person name="Wang Y."/>
            <person name="White M."/>
            <person name="Kvist S."/>
            <person name="Moncalvo J.-M."/>
        </authorList>
    </citation>
    <scope>NUCLEOTIDE SEQUENCE [LARGE SCALE GENOMIC DNA]</scope>
    <source>
        <strain evidence="6">COL-18-3</strain>
    </source>
</reference>
<evidence type="ECO:0000313" key="6">
    <source>
        <dbReference type="Proteomes" id="UP000188320"/>
    </source>
</evidence>
<dbReference type="PROSITE" id="PS00061">
    <property type="entry name" value="ADH_SHORT"/>
    <property type="match status" value="1"/>
</dbReference>
<evidence type="ECO:0000256" key="1">
    <source>
        <dbReference type="ARBA" id="ARBA00006484"/>
    </source>
</evidence>
<sequence>MVVPSTSKVVIVTGASRGIGKAVCEELIKFGAIVIGFARSKEDLDQLSSKCNLYARELKFIPFIGDITSEQDCKSVVKMAKSKFGRIDALVNNAGTLEPVGTLVNISKQELIKAFDVNLFSVFYLTQLVLPELRKNKEGVVVNVSSGASTKHLQGWGAYCASKASLNMLTQGFASEEPDVTFIALRPGVVDTDMQTRIRASGDIMKPEEFVRFTDLKENKQLLSPNIPGYIIAKLALYAEHSLSGEFLSYDSEMLSKYLS</sequence>
<comment type="caution">
    <text evidence="5">The sequence shown here is derived from an EMBL/GenBank/DDBJ whole genome shotgun (WGS) entry which is preliminary data.</text>
</comment>
<dbReference type="PANTHER" id="PTHR42901:SF1">
    <property type="entry name" value="ALCOHOL DEHYDROGENASE"/>
    <property type="match status" value="1"/>
</dbReference>
<dbReference type="InterPro" id="IPR020904">
    <property type="entry name" value="Sc_DH/Rdtase_CS"/>
</dbReference>
<dbReference type="AlphaFoldDB" id="A0A1R1PZ16"/>
<evidence type="ECO:0000256" key="3">
    <source>
        <dbReference type="ARBA" id="ARBA00023002"/>
    </source>
</evidence>
<dbReference type="InterPro" id="IPR036291">
    <property type="entry name" value="NAD(P)-bd_dom_sf"/>
</dbReference>
<evidence type="ECO:0000313" key="5">
    <source>
        <dbReference type="EMBL" id="OMH86212.1"/>
    </source>
</evidence>
<dbReference type="PRINTS" id="PR00081">
    <property type="entry name" value="GDHRDH"/>
</dbReference>
<name>A0A1R1PZ16_ZANCU</name>
<dbReference type="PRINTS" id="PR00080">
    <property type="entry name" value="SDRFAMILY"/>
</dbReference>
<dbReference type="GO" id="GO:0016491">
    <property type="term" value="F:oxidoreductase activity"/>
    <property type="evidence" value="ECO:0007669"/>
    <property type="project" value="UniProtKB-KW"/>
</dbReference>
<dbReference type="EMBL" id="LSSK01000010">
    <property type="protein sequence ID" value="OMH86212.1"/>
    <property type="molecule type" value="Genomic_DNA"/>
</dbReference>
<dbReference type="PANTHER" id="PTHR42901">
    <property type="entry name" value="ALCOHOL DEHYDROGENASE"/>
    <property type="match status" value="1"/>
</dbReference>
<evidence type="ECO:0000256" key="4">
    <source>
        <dbReference type="RuleBase" id="RU000363"/>
    </source>
</evidence>
<dbReference type="SUPFAM" id="SSF51735">
    <property type="entry name" value="NAD(P)-binding Rossmann-fold domains"/>
    <property type="match status" value="1"/>
</dbReference>
<dbReference type="InterPro" id="IPR002347">
    <property type="entry name" value="SDR_fam"/>
</dbReference>
<keyword evidence="2" id="KW-0521">NADP</keyword>
<keyword evidence="3" id="KW-0560">Oxidoreductase</keyword>
<proteinExistence type="inferred from homology"/>
<keyword evidence="6" id="KW-1185">Reference proteome</keyword>
<dbReference type="Pfam" id="PF00106">
    <property type="entry name" value="adh_short"/>
    <property type="match status" value="1"/>
</dbReference>
<dbReference type="CDD" id="cd05367">
    <property type="entry name" value="SPR-like_SDR_c"/>
    <property type="match status" value="1"/>
</dbReference>
<dbReference type="Gene3D" id="3.40.50.720">
    <property type="entry name" value="NAD(P)-binding Rossmann-like Domain"/>
    <property type="match status" value="1"/>
</dbReference>